<dbReference type="SUPFAM" id="SSF52540">
    <property type="entry name" value="P-loop containing nucleoside triphosphate hydrolases"/>
    <property type="match status" value="1"/>
</dbReference>
<name>A0A2Z4Y1E4_SUMC1</name>
<dbReference type="PANTHER" id="PTHR32071:SF57">
    <property type="entry name" value="C4-DICARBOXYLATE TRANSPORT TRANSCRIPTIONAL REGULATORY PROTEIN DCTD"/>
    <property type="match status" value="1"/>
</dbReference>
<accession>A0A2Z4Y1E4</accession>
<dbReference type="Gene3D" id="1.10.10.60">
    <property type="entry name" value="Homeodomain-like"/>
    <property type="match status" value="1"/>
</dbReference>
<dbReference type="InterPro" id="IPR011006">
    <property type="entry name" value="CheY-like_superfamily"/>
</dbReference>
<evidence type="ECO:0000256" key="3">
    <source>
        <dbReference type="ARBA" id="ARBA00023015"/>
    </source>
</evidence>
<feature type="modified residue" description="4-aspartylphosphate" evidence="6">
    <location>
        <position position="55"/>
    </location>
</feature>
<keyword evidence="3" id="KW-0805">Transcription regulation</keyword>
<dbReference type="GO" id="GO:0043565">
    <property type="term" value="F:sequence-specific DNA binding"/>
    <property type="evidence" value="ECO:0007669"/>
    <property type="project" value="InterPro"/>
</dbReference>
<dbReference type="GO" id="GO:0000160">
    <property type="term" value="P:phosphorelay signal transduction system"/>
    <property type="evidence" value="ECO:0007669"/>
    <property type="project" value="InterPro"/>
</dbReference>
<dbReference type="InterPro" id="IPR002197">
    <property type="entry name" value="HTH_Fis"/>
</dbReference>
<dbReference type="Proteomes" id="UP000262583">
    <property type="component" value="Chromosome"/>
</dbReference>
<dbReference type="SMART" id="SM00382">
    <property type="entry name" value="AAA"/>
    <property type="match status" value="1"/>
</dbReference>
<keyword evidence="6" id="KW-0597">Phosphoprotein</keyword>
<dbReference type="PROSITE" id="PS50045">
    <property type="entry name" value="SIGMA54_INTERACT_4"/>
    <property type="match status" value="1"/>
</dbReference>
<dbReference type="EMBL" id="CP030759">
    <property type="protein sequence ID" value="AXA34930.1"/>
    <property type="molecule type" value="Genomic_DNA"/>
</dbReference>
<dbReference type="Gene3D" id="1.10.8.60">
    <property type="match status" value="1"/>
</dbReference>
<evidence type="ECO:0000256" key="4">
    <source>
        <dbReference type="ARBA" id="ARBA00023125"/>
    </source>
</evidence>
<dbReference type="PROSITE" id="PS00676">
    <property type="entry name" value="SIGMA54_INTERACT_2"/>
    <property type="match status" value="1"/>
</dbReference>
<dbReference type="Gene3D" id="3.40.50.2300">
    <property type="match status" value="1"/>
</dbReference>
<dbReference type="SUPFAM" id="SSF52172">
    <property type="entry name" value="CheY-like"/>
    <property type="match status" value="1"/>
</dbReference>
<dbReference type="InterPro" id="IPR003593">
    <property type="entry name" value="AAA+_ATPase"/>
</dbReference>
<protein>
    <submittedName>
        <fullName evidence="9">Sigma-54 dependent transcriptional regulator/response regulator</fullName>
    </submittedName>
</protein>
<dbReference type="InterPro" id="IPR027417">
    <property type="entry name" value="P-loop_NTPase"/>
</dbReference>
<dbReference type="InterPro" id="IPR025662">
    <property type="entry name" value="Sigma_54_int_dom_ATP-bd_1"/>
</dbReference>
<evidence type="ECO:0000259" key="7">
    <source>
        <dbReference type="PROSITE" id="PS50045"/>
    </source>
</evidence>
<evidence type="ECO:0000256" key="6">
    <source>
        <dbReference type="PROSITE-ProRule" id="PRU00169"/>
    </source>
</evidence>
<evidence type="ECO:0000313" key="9">
    <source>
        <dbReference type="EMBL" id="AXA34930.1"/>
    </source>
</evidence>
<evidence type="ECO:0000313" key="10">
    <source>
        <dbReference type="Proteomes" id="UP000262583"/>
    </source>
</evidence>
<dbReference type="Gene3D" id="3.40.50.300">
    <property type="entry name" value="P-loop containing nucleotide triphosphate hydrolases"/>
    <property type="match status" value="1"/>
</dbReference>
<gene>
    <name evidence="9" type="ORF">BRCON_0153</name>
</gene>
<dbReference type="PROSITE" id="PS00675">
    <property type="entry name" value="SIGMA54_INTERACT_1"/>
    <property type="match status" value="1"/>
</dbReference>
<dbReference type="InterPro" id="IPR009057">
    <property type="entry name" value="Homeodomain-like_sf"/>
</dbReference>
<dbReference type="PROSITE" id="PS00688">
    <property type="entry name" value="SIGMA54_INTERACT_3"/>
    <property type="match status" value="1"/>
</dbReference>
<keyword evidence="5" id="KW-0804">Transcription</keyword>
<evidence type="ECO:0000259" key="8">
    <source>
        <dbReference type="PROSITE" id="PS50110"/>
    </source>
</evidence>
<dbReference type="CDD" id="cd00009">
    <property type="entry name" value="AAA"/>
    <property type="match status" value="1"/>
</dbReference>
<evidence type="ECO:0000256" key="5">
    <source>
        <dbReference type="ARBA" id="ARBA00023163"/>
    </source>
</evidence>
<keyword evidence="2" id="KW-0067">ATP-binding</keyword>
<dbReference type="InterPro" id="IPR025943">
    <property type="entry name" value="Sigma_54_int_dom_ATP-bd_2"/>
</dbReference>
<dbReference type="InterPro" id="IPR025944">
    <property type="entry name" value="Sigma_54_int_dom_CS"/>
</dbReference>
<dbReference type="InterPro" id="IPR002078">
    <property type="entry name" value="Sigma_54_int"/>
</dbReference>
<reference evidence="9 10" key="1">
    <citation type="submission" date="2018-05" db="EMBL/GenBank/DDBJ databases">
        <title>A metagenomic window into the 2 km-deep terrestrial subsurface aquifer revealed taxonomically and functionally diverse microbial community comprising novel uncultured bacterial lineages.</title>
        <authorList>
            <person name="Kadnikov V.V."/>
            <person name="Mardanov A.V."/>
            <person name="Beletsky A.V."/>
            <person name="Banks D."/>
            <person name="Pimenov N.V."/>
            <person name="Frank Y.A."/>
            <person name="Karnachuk O.V."/>
            <person name="Ravin N.V."/>
        </authorList>
    </citation>
    <scope>NUCLEOTIDE SEQUENCE [LARGE SCALE GENOMIC DNA]</scope>
    <source>
        <strain evidence="9">BY</strain>
    </source>
</reference>
<dbReference type="FunFam" id="3.40.50.300:FF:000006">
    <property type="entry name" value="DNA-binding transcriptional regulator NtrC"/>
    <property type="match status" value="1"/>
</dbReference>
<dbReference type="SMART" id="SM00448">
    <property type="entry name" value="REC"/>
    <property type="match status" value="1"/>
</dbReference>
<evidence type="ECO:0000256" key="2">
    <source>
        <dbReference type="ARBA" id="ARBA00022840"/>
    </source>
</evidence>
<evidence type="ECO:0000256" key="1">
    <source>
        <dbReference type="ARBA" id="ARBA00022741"/>
    </source>
</evidence>
<dbReference type="SUPFAM" id="SSF46689">
    <property type="entry name" value="Homeodomain-like"/>
    <property type="match status" value="1"/>
</dbReference>
<dbReference type="Pfam" id="PF00158">
    <property type="entry name" value="Sigma54_activat"/>
    <property type="match status" value="1"/>
</dbReference>
<dbReference type="Pfam" id="PF02954">
    <property type="entry name" value="HTH_8"/>
    <property type="match status" value="1"/>
</dbReference>
<dbReference type="Pfam" id="PF00072">
    <property type="entry name" value="Response_reg"/>
    <property type="match status" value="1"/>
</dbReference>
<dbReference type="PANTHER" id="PTHR32071">
    <property type="entry name" value="TRANSCRIPTIONAL REGULATORY PROTEIN"/>
    <property type="match status" value="1"/>
</dbReference>
<dbReference type="PRINTS" id="PR01590">
    <property type="entry name" value="HTHFIS"/>
</dbReference>
<dbReference type="AlphaFoldDB" id="A0A2Z4Y1E4"/>
<dbReference type="GO" id="GO:0006355">
    <property type="term" value="P:regulation of DNA-templated transcription"/>
    <property type="evidence" value="ECO:0007669"/>
    <property type="project" value="InterPro"/>
</dbReference>
<organism evidence="9 10">
    <name type="scientific">Sumerlaea chitinivorans</name>
    <dbReference type="NCBI Taxonomy" id="2250252"/>
    <lineage>
        <taxon>Bacteria</taxon>
        <taxon>Candidatus Sumerlaeota</taxon>
        <taxon>Candidatus Sumerlaeia</taxon>
        <taxon>Candidatus Sumerlaeales</taxon>
        <taxon>Candidatus Sumerlaeaceae</taxon>
        <taxon>Candidatus Sumerlaea</taxon>
    </lineage>
</organism>
<keyword evidence="1" id="KW-0547">Nucleotide-binding</keyword>
<dbReference type="KEGG" id="schv:BRCON_0153"/>
<dbReference type="GO" id="GO:0005524">
    <property type="term" value="F:ATP binding"/>
    <property type="evidence" value="ECO:0007669"/>
    <property type="project" value="UniProtKB-KW"/>
</dbReference>
<feature type="domain" description="Response regulatory" evidence="8">
    <location>
        <begin position="6"/>
        <end position="124"/>
    </location>
</feature>
<feature type="domain" description="Sigma-54 factor interaction" evidence="7">
    <location>
        <begin position="149"/>
        <end position="379"/>
    </location>
</feature>
<dbReference type="PROSITE" id="PS50110">
    <property type="entry name" value="RESPONSE_REGULATORY"/>
    <property type="match status" value="1"/>
</dbReference>
<dbReference type="InterPro" id="IPR001789">
    <property type="entry name" value="Sig_transdc_resp-reg_receiver"/>
</dbReference>
<proteinExistence type="predicted"/>
<dbReference type="Pfam" id="PF25601">
    <property type="entry name" value="AAA_lid_14"/>
    <property type="match status" value="1"/>
</dbReference>
<sequence>MMTTPSLLIVEDDQAFAERLKKNLELAHYTVRVVSSAEDALEELRARSYDAVVTDIRLPQMSGLDLLRRCKQGETGIDPDIPFIVLTSVNSVDVAVEAMKIGAEDYITKEAERQEIVLRIRKVLDQSKLVQENRLLRDQLAQHDEFRELVGESPQLRGIKEEIAQIAGSNVNVLITGETGVGKELVARAIHRTSPHAKGPFIDVNCAALPDDNLFQSEVFGHEKGAFTDATYLRKGKFELASGGTLFLDEIAELSRESQAKILKALEQQTITRLGGMRPIRIDCRFIFATNKDLWKEVQEGRFRDDLYYRIAVFIINVPPLRERKSDIPLLAKFFADQFARKYNKPPMFFEEGAMALLREYSYPGNIRELRNIIERLVIRAKDDVITRAQVESVGLMQAPVSAPSTPAPISLPEEGIALEEVERQLVVEALNRTGWNQKEAAALLRISVDRMHSRIKKYGLKHPAWRVHK</sequence>
<keyword evidence="4" id="KW-0238">DNA-binding</keyword>
<dbReference type="InterPro" id="IPR058031">
    <property type="entry name" value="AAA_lid_NorR"/>
</dbReference>